<feature type="compositionally biased region" description="Basic and acidic residues" evidence="7">
    <location>
        <begin position="219"/>
        <end position="228"/>
    </location>
</feature>
<evidence type="ECO:0000313" key="11">
    <source>
        <dbReference type="Proteomes" id="UP000549394"/>
    </source>
</evidence>
<evidence type="ECO:0000313" key="10">
    <source>
        <dbReference type="EMBL" id="CAD5124403.1"/>
    </source>
</evidence>
<dbReference type="EMBL" id="CAJFCJ010000020">
    <property type="protein sequence ID" value="CAD5124403.1"/>
    <property type="molecule type" value="Genomic_DNA"/>
</dbReference>
<comment type="similarity">
    <text evidence="6">Belongs to the TDD superfamily. TSR3 family.</text>
</comment>
<evidence type="ECO:0000256" key="4">
    <source>
        <dbReference type="ARBA" id="ARBA00022679"/>
    </source>
</evidence>
<dbReference type="Pfam" id="PF04034">
    <property type="entry name" value="Ribo_biogen_C"/>
    <property type="match status" value="1"/>
</dbReference>
<feature type="domain" description="16S/18S rRNA aminocarboxypropyltransferase Tsr3 C-terminal" evidence="8">
    <location>
        <begin position="88"/>
        <end position="214"/>
    </location>
</feature>
<dbReference type="Pfam" id="PF04068">
    <property type="entry name" value="Fer4_RLI"/>
    <property type="match status" value="1"/>
</dbReference>
<feature type="compositionally biased region" description="Acidic residues" evidence="7">
    <location>
        <begin position="34"/>
        <end position="43"/>
    </location>
</feature>
<evidence type="ECO:0000259" key="9">
    <source>
        <dbReference type="Pfam" id="PF04068"/>
    </source>
</evidence>
<dbReference type="GO" id="GO:0000455">
    <property type="term" value="P:enzyme-directed rRNA pseudouridine synthesis"/>
    <property type="evidence" value="ECO:0007669"/>
    <property type="project" value="UniProtKB-UniRule"/>
</dbReference>
<dbReference type="GO" id="GO:0106388">
    <property type="term" value="F:rRNA small subunit aminocarboxypropyltransferase activity"/>
    <property type="evidence" value="ECO:0007669"/>
    <property type="project" value="UniProtKB-EC"/>
</dbReference>
<organism evidence="10 11">
    <name type="scientific">Dimorphilus gyrociliatus</name>
    <dbReference type="NCBI Taxonomy" id="2664684"/>
    <lineage>
        <taxon>Eukaryota</taxon>
        <taxon>Metazoa</taxon>
        <taxon>Spiralia</taxon>
        <taxon>Lophotrochozoa</taxon>
        <taxon>Annelida</taxon>
        <taxon>Polychaeta</taxon>
        <taxon>Polychaeta incertae sedis</taxon>
        <taxon>Dinophilidae</taxon>
        <taxon>Dimorphilus</taxon>
    </lineage>
</organism>
<evidence type="ECO:0000256" key="1">
    <source>
        <dbReference type="ARBA" id="ARBA00022490"/>
    </source>
</evidence>
<evidence type="ECO:0000259" key="8">
    <source>
        <dbReference type="Pfam" id="PF04034"/>
    </source>
</evidence>
<comment type="caution">
    <text evidence="10">The sequence shown here is derived from an EMBL/GenBank/DDBJ whole genome shotgun (WGS) entry which is preliminary data.</text>
</comment>
<feature type="region of interest" description="Disordered" evidence="7">
    <location>
        <begin position="219"/>
        <end position="272"/>
    </location>
</feature>
<dbReference type="OrthoDB" id="10262062at2759"/>
<proteinExistence type="inferred from homology"/>
<evidence type="ECO:0000256" key="2">
    <source>
        <dbReference type="ARBA" id="ARBA00022517"/>
    </source>
</evidence>
<dbReference type="InterPro" id="IPR022968">
    <property type="entry name" value="Tsr3-like"/>
</dbReference>
<feature type="domain" description="RNase L inhibitor RLI-like possible metal-binding" evidence="9">
    <location>
        <begin position="52"/>
        <end position="83"/>
    </location>
</feature>
<comment type="catalytic activity">
    <reaction evidence="6">
        <text>an N(1)-methylpseudouridine in rRNA + S-adenosyl-L-methionine = N(1)-methyl-N(3)-[(3S)-3-amino-3-carboxypropyl]pseudouridine in rRNA + S-methyl-5'-thioadenosine + H(+)</text>
        <dbReference type="Rhea" id="RHEA:63296"/>
        <dbReference type="Rhea" id="RHEA-COMP:11634"/>
        <dbReference type="Rhea" id="RHEA-COMP:16310"/>
        <dbReference type="ChEBI" id="CHEBI:15378"/>
        <dbReference type="ChEBI" id="CHEBI:17509"/>
        <dbReference type="ChEBI" id="CHEBI:59789"/>
        <dbReference type="ChEBI" id="CHEBI:74890"/>
        <dbReference type="ChEBI" id="CHEBI:146234"/>
        <dbReference type="EC" id="2.5.1.157"/>
    </reaction>
</comment>
<reference evidence="10 11" key="1">
    <citation type="submission" date="2020-08" db="EMBL/GenBank/DDBJ databases">
        <authorList>
            <person name="Hejnol A."/>
        </authorList>
    </citation>
    <scope>NUCLEOTIDE SEQUENCE [LARGE SCALE GENOMIC DNA]</scope>
</reference>
<feature type="binding site" evidence="6">
    <location>
        <position position="114"/>
    </location>
    <ligand>
        <name>S-adenosyl-L-methionine</name>
        <dbReference type="ChEBI" id="CHEBI:59789"/>
    </ligand>
</feature>
<dbReference type="GO" id="GO:0030490">
    <property type="term" value="P:maturation of SSU-rRNA"/>
    <property type="evidence" value="ECO:0007669"/>
    <property type="project" value="TreeGrafter"/>
</dbReference>
<evidence type="ECO:0000256" key="5">
    <source>
        <dbReference type="ARBA" id="ARBA00022691"/>
    </source>
</evidence>
<dbReference type="HAMAP" id="MF_01116">
    <property type="entry name" value="TSR3"/>
    <property type="match status" value="1"/>
</dbReference>
<dbReference type="NCBIfam" id="NF002621">
    <property type="entry name" value="PRK02287.1"/>
    <property type="match status" value="1"/>
</dbReference>
<keyword evidence="5 6" id="KW-0949">S-adenosyl-L-methionine</keyword>
<dbReference type="InterPro" id="IPR007177">
    <property type="entry name" value="Tsr3_C"/>
</dbReference>
<dbReference type="InterPro" id="IPR007209">
    <property type="entry name" value="RNaseL-inhib-like_metal-bd_dom"/>
</dbReference>
<feature type="binding site" evidence="6">
    <location>
        <position position="152"/>
    </location>
    <ligand>
        <name>S-adenosyl-L-methionine</name>
        <dbReference type="ChEBI" id="CHEBI:59789"/>
    </ligand>
</feature>
<dbReference type="GO" id="GO:1904047">
    <property type="term" value="F:S-adenosyl-L-methionine binding"/>
    <property type="evidence" value="ECO:0007669"/>
    <property type="project" value="UniProtKB-UniRule"/>
</dbReference>
<evidence type="ECO:0000256" key="7">
    <source>
        <dbReference type="SAM" id="MobiDB-lite"/>
    </source>
</evidence>
<feature type="region of interest" description="Disordered" evidence="7">
    <location>
        <begin position="1"/>
        <end position="43"/>
    </location>
</feature>
<dbReference type="EC" id="2.5.1.157" evidence="6"/>
<feature type="binding site" evidence="6">
    <location>
        <position position="137"/>
    </location>
    <ligand>
        <name>S-adenosyl-L-methionine</name>
        <dbReference type="ChEBI" id="CHEBI:59789"/>
    </ligand>
</feature>
<feature type="compositionally biased region" description="Basic and acidic residues" evidence="7">
    <location>
        <begin position="9"/>
        <end position="33"/>
    </location>
</feature>
<feature type="compositionally biased region" description="Basic and acidic residues" evidence="7">
    <location>
        <begin position="251"/>
        <end position="272"/>
    </location>
</feature>
<dbReference type="AlphaFoldDB" id="A0A7I8W7W2"/>
<keyword evidence="3 6" id="KW-0698">rRNA processing</keyword>
<dbReference type="Proteomes" id="UP000549394">
    <property type="component" value="Unassembled WGS sequence"/>
</dbReference>
<accession>A0A7I8W7W2</accession>
<comment type="function">
    <text evidence="6">Aminocarboxypropyltransferase that catalyzes the aminocarboxypropyl transfer on pseudouridine in 18S rRNA. It constitutes the last step in biosynthesis of the hypermodified N1-methyl-N3-(3-amino-3-carboxypropyl) pseudouridine (m1acp3-Psi).</text>
</comment>
<feature type="binding site" evidence="6">
    <location>
        <position position="66"/>
    </location>
    <ligand>
        <name>S-adenosyl-L-methionine</name>
        <dbReference type="ChEBI" id="CHEBI:59789"/>
    </ligand>
</feature>
<dbReference type="PANTHER" id="PTHR20426">
    <property type="entry name" value="RIBOSOME BIOGENESIS PROTEIN TSR3 HOMOLOG"/>
    <property type="match status" value="1"/>
</dbReference>
<keyword evidence="4 6" id="KW-0808">Transferase</keyword>
<evidence type="ECO:0000256" key="3">
    <source>
        <dbReference type="ARBA" id="ARBA00022552"/>
    </source>
</evidence>
<feature type="compositionally biased region" description="Acidic residues" evidence="7">
    <location>
        <begin position="237"/>
        <end position="250"/>
    </location>
</feature>
<dbReference type="PANTHER" id="PTHR20426:SF0">
    <property type="entry name" value="18S RRNA AMINOCARBOXYPROPYLTRANSFERASE"/>
    <property type="match status" value="1"/>
</dbReference>
<name>A0A7I8W7W2_9ANNE</name>
<evidence type="ECO:0000256" key="6">
    <source>
        <dbReference type="HAMAP-Rule" id="MF_03146"/>
    </source>
</evidence>
<gene>
    <name evidence="10" type="ORF">DGYR_LOCUS11947</name>
</gene>
<sequence length="272" mass="31382">MPRHKKQDKKFDKFRQRQKKRDEKYSTEKLREASDDESGEDDEETATFPCTLAMWDLQHCDPRKCSGRKLARLGYVTCLSLNQRFNGIVLSPVGSKCVSPEDKEIILNYGLAVIDCSWAKLEETPFSKMRSNHPRLLPYLVAANPINYGKPYQLSCAEALAACLYIIGFKDSAEELLHKFKWGHGFLSLNEELLDLYAGCPNSEQVIKAQEKFLDDERKNAISNRDYDLPPSYSSVEESEEEEEEEEEKEEEKKEIPPKEEINEEEKPKTSD</sequence>
<keyword evidence="11" id="KW-1185">Reference proteome</keyword>
<keyword evidence="1" id="KW-0963">Cytoplasm</keyword>
<protein>
    <recommendedName>
        <fullName evidence="6">18S rRNA aminocarboxypropyltransferase</fullName>
        <ecNumber evidence="6">2.5.1.157</ecNumber>
    </recommendedName>
</protein>
<keyword evidence="2 6" id="KW-0690">Ribosome biogenesis</keyword>